<evidence type="ECO:0000313" key="2">
    <source>
        <dbReference type="EMBL" id="RZC36647.1"/>
    </source>
</evidence>
<keyword evidence="3" id="KW-1185">Reference proteome</keyword>
<proteinExistence type="predicted"/>
<dbReference type="Proteomes" id="UP000292052">
    <property type="component" value="Unassembled WGS sequence"/>
</dbReference>
<sequence>MQQPISPPPRRSMSPDQPNPAEPITESPSTIIGRIGWALRTLLLCE</sequence>
<protein>
    <submittedName>
        <fullName evidence="2">Uncharacterized protein</fullName>
    </submittedName>
</protein>
<dbReference type="EMBL" id="QDEB01060184">
    <property type="protein sequence ID" value="RZC36647.1"/>
    <property type="molecule type" value="Genomic_DNA"/>
</dbReference>
<accession>A0A482VWN6</accession>
<evidence type="ECO:0000313" key="3">
    <source>
        <dbReference type="Proteomes" id="UP000292052"/>
    </source>
</evidence>
<dbReference type="STRING" id="1661398.A0A482VWN6"/>
<dbReference type="AlphaFoldDB" id="A0A482VWN6"/>
<comment type="caution">
    <text evidence="2">The sequence shown here is derived from an EMBL/GenBank/DDBJ whole genome shotgun (WGS) entry which is preliminary data.</text>
</comment>
<gene>
    <name evidence="2" type="ORF">BDFB_002858</name>
</gene>
<organism evidence="2 3">
    <name type="scientific">Asbolus verrucosus</name>
    <name type="common">Desert ironclad beetle</name>
    <dbReference type="NCBI Taxonomy" id="1661398"/>
    <lineage>
        <taxon>Eukaryota</taxon>
        <taxon>Metazoa</taxon>
        <taxon>Ecdysozoa</taxon>
        <taxon>Arthropoda</taxon>
        <taxon>Hexapoda</taxon>
        <taxon>Insecta</taxon>
        <taxon>Pterygota</taxon>
        <taxon>Neoptera</taxon>
        <taxon>Endopterygota</taxon>
        <taxon>Coleoptera</taxon>
        <taxon>Polyphaga</taxon>
        <taxon>Cucujiformia</taxon>
        <taxon>Tenebrionidae</taxon>
        <taxon>Pimeliinae</taxon>
        <taxon>Asbolus</taxon>
    </lineage>
</organism>
<feature type="region of interest" description="Disordered" evidence="1">
    <location>
        <begin position="1"/>
        <end position="29"/>
    </location>
</feature>
<feature type="compositionally biased region" description="Pro residues" evidence="1">
    <location>
        <begin position="1"/>
        <end position="10"/>
    </location>
</feature>
<evidence type="ECO:0000256" key="1">
    <source>
        <dbReference type="SAM" id="MobiDB-lite"/>
    </source>
</evidence>
<reference evidence="2 3" key="1">
    <citation type="submission" date="2017-03" db="EMBL/GenBank/DDBJ databases">
        <title>Genome of the blue death feigning beetle - Asbolus verrucosus.</title>
        <authorList>
            <person name="Rider S.D."/>
        </authorList>
    </citation>
    <scope>NUCLEOTIDE SEQUENCE [LARGE SCALE GENOMIC DNA]</scope>
    <source>
        <strain evidence="2">Butters</strain>
        <tissue evidence="2">Head and leg muscle</tissue>
    </source>
</reference>
<name>A0A482VWN6_ASBVE</name>